<evidence type="ECO:0000256" key="8">
    <source>
        <dbReference type="ARBA" id="ARBA00022989"/>
    </source>
</evidence>
<evidence type="ECO:0000256" key="10">
    <source>
        <dbReference type="ARBA" id="ARBA00023136"/>
    </source>
</evidence>
<dbReference type="GO" id="GO:0034220">
    <property type="term" value="P:monoatomic ion transmembrane transport"/>
    <property type="evidence" value="ECO:0007669"/>
    <property type="project" value="UniProtKB-KW"/>
</dbReference>
<dbReference type="Gene3D" id="3.80.10.10">
    <property type="entry name" value="Ribonuclease Inhibitor"/>
    <property type="match status" value="1"/>
</dbReference>
<organism evidence="13 14">
    <name type="scientific">Paramuricea clavata</name>
    <name type="common">Red gorgonian</name>
    <name type="synonym">Violescent sea-whip</name>
    <dbReference type="NCBI Taxonomy" id="317549"/>
    <lineage>
        <taxon>Eukaryota</taxon>
        <taxon>Metazoa</taxon>
        <taxon>Cnidaria</taxon>
        <taxon>Anthozoa</taxon>
        <taxon>Octocorallia</taxon>
        <taxon>Malacalcyonacea</taxon>
        <taxon>Plexauridae</taxon>
        <taxon>Paramuricea</taxon>
    </lineage>
</organism>
<dbReference type="PROSITE" id="PS51450">
    <property type="entry name" value="LRR"/>
    <property type="match status" value="1"/>
</dbReference>
<name>A0A7D9LHJ0_PARCT</name>
<keyword evidence="9" id="KW-0406">Ion transport</keyword>
<evidence type="ECO:0000256" key="7">
    <source>
        <dbReference type="ARBA" id="ARBA00022737"/>
    </source>
</evidence>
<dbReference type="GO" id="GO:0005886">
    <property type="term" value="C:plasma membrane"/>
    <property type="evidence" value="ECO:0007669"/>
    <property type="project" value="UniProtKB-SubCell"/>
</dbReference>
<dbReference type="InterPro" id="IPR003591">
    <property type="entry name" value="Leu-rich_rpt_typical-subtyp"/>
</dbReference>
<keyword evidence="10" id="KW-0472">Membrane</keyword>
<keyword evidence="7" id="KW-0677">Repeat</keyword>
<dbReference type="InterPro" id="IPR001611">
    <property type="entry name" value="Leu-rich_rpt"/>
</dbReference>
<dbReference type="PANTHER" id="PTHR46473">
    <property type="entry name" value="GH08155P"/>
    <property type="match status" value="1"/>
</dbReference>
<dbReference type="Proteomes" id="UP001152795">
    <property type="component" value="Unassembled WGS sequence"/>
</dbReference>
<dbReference type="SUPFAM" id="SSF52058">
    <property type="entry name" value="L domain-like"/>
    <property type="match status" value="1"/>
</dbReference>
<evidence type="ECO:0000256" key="6">
    <source>
        <dbReference type="ARBA" id="ARBA00022729"/>
    </source>
</evidence>
<evidence type="ECO:0000256" key="2">
    <source>
        <dbReference type="ARBA" id="ARBA00022448"/>
    </source>
</evidence>
<keyword evidence="6" id="KW-0732">Signal</keyword>
<gene>
    <name evidence="13" type="ORF">PACLA_8A066511</name>
</gene>
<evidence type="ECO:0000256" key="11">
    <source>
        <dbReference type="ARBA" id="ARBA00023157"/>
    </source>
</evidence>
<dbReference type="SMART" id="SM00369">
    <property type="entry name" value="LRR_TYP"/>
    <property type="match status" value="2"/>
</dbReference>
<evidence type="ECO:0000256" key="9">
    <source>
        <dbReference type="ARBA" id="ARBA00023065"/>
    </source>
</evidence>
<keyword evidence="12" id="KW-0407">Ion channel</keyword>
<evidence type="ECO:0000313" key="13">
    <source>
        <dbReference type="EMBL" id="CAB4032895.1"/>
    </source>
</evidence>
<evidence type="ECO:0000313" key="14">
    <source>
        <dbReference type="Proteomes" id="UP001152795"/>
    </source>
</evidence>
<keyword evidence="4" id="KW-0433">Leucine-rich repeat</keyword>
<dbReference type="PANTHER" id="PTHR46473:SF10">
    <property type="entry name" value="LD45603P-RELATED"/>
    <property type="match status" value="1"/>
</dbReference>
<dbReference type="EMBL" id="CACRXK020018789">
    <property type="protein sequence ID" value="CAB4032895.1"/>
    <property type="molecule type" value="Genomic_DNA"/>
</dbReference>
<keyword evidence="2" id="KW-0813">Transport</keyword>
<dbReference type="Pfam" id="PF13855">
    <property type="entry name" value="LRR_8"/>
    <property type="match status" value="1"/>
</dbReference>
<evidence type="ECO:0000256" key="5">
    <source>
        <dbReference type="ARBA" id="ARBA00022692"/>
    </source>
</evidence>
<comment type="subcellular location">
    <subcellularLocation>
        <location evidence="1">Cell membrane</location>
        <topology evidence="1">Single-pass membrane protein</topology>
    </subcellularLocation>
</comment>
<keyword evidence="3" id="KW-1003">Cell membrane</keyword>
<reference evidence="13" key="1">
    <citation type="submission" date="2020-04" db="EMBL/GenBank/DDBJ databases">
        <authorList>
            <person name="Alioto T."/>
            <person name="Alioto T."/>
            <person name="Gomez Garrido J."/>
        </authorList>
    </citation>
    <scope>NUCLEOTIDE SEQUENCE</scope>
    <source>
        <strain evidence="13">A484AB</strain>
    </source>
</reference>
<keyword evidence="8" id="KW-1133">Transmembrane helix</keyword>
<comment type="caution">
    <text evidence="13">The sequence shown here is derived from an EMBL/GenBank/DDBJ whole genome shotgun (WGS) entry which is preliminary data.</text>
</comment>
<protein>
    <submittedName>
        <fullName evidence="13">Leucine-rich repeat-containing 19-like isoform X2</fullName>
    </submittedName>
</protein>
<dbReference type="InterPro" id="IPR051432">
    <property type="entry name" value="KCNMA1_auxiliary"/>
</dbReference>
<sequence length="103" mass="11629">MNWITKLDADLFSSLNTLRLLSLRKNIITKLEDEIFSGLANLQYLYLDNNELIDIGSSVFGTLFGLKVLISSRAYDCEFSKSMQEYSYLKEKSQGSGGMRLSG</sequence>
<dbReference type="OrthoDB" id="5971645at2759"/>
<proteinExistence type="predicted"/>
<evidence type="ECO:0000256" key="1">
    <source>
        <dbReference type="ARBA" id="ARBA00004162"/>
    </source>
</evidence>
<evidence type="ECO:0000256" key="4">
    <source>
        <dbReference type="ARBA" id="ARBA00022614"/>
    </source>
</evidence>
<dbReference type="InterPro" id="IPR032675">
    <property type="entry name" value="LRR_dom_sf"/>
</dbReference>
<evidence type="ECO:0000256" key="12">
    <source>
        <dbReference type="ARBA" id="ARBA00023303"/>
    </source>
</evidence>
<keyword evidence="11" id="KW-1015">Disulfide bond</keyword>
<keyword evidence="5" id="KW-0812">Transmembrane</keyword>
<accession>A0A7D9LHJ0</accession>
<evidence type="ECO:0000256" key="3">
    <source>
        <dbReference type="ARBA" id="ARBA00022475"/>
    </source>
</evidence>
<keyword evidence="14" id="KW-1185">Reference proteome</keyword>
<dbReference type="AlphaFoldDB" id="A0A7D9LHJ0"/>